<dbReference type="GeneID" id="28985955"/>
<protein>
    <submittedName>
        <fullName evidence="2">Uncharacterized protein</fullName>
    </submittedName>
</protein>
<feature type="region of interest" description="Disordered" evidence="1">
    <location>
        <begin position="115"/>
        <end position="139"/>
    </location>
</feature>
<dbReference type="EMBL" id="KQ087203">
    <property type="protein sequence ID" value="KLT42598.1"/>
    <property type="molecule type" value="Genomic_DNA"/>
</dbReference>
<keyword evidence="3" id="KW-1185">Reference proteome</keyword>
<sequence length="170" mass="19478">MSDFVLVMDPEHLEQIDKVRKEFDLLQYTFDDIVERYNCMARAVWERTLAGQTTFTEFHWSLKQIAEEWQEWLDLRDHVHQLAVDAAIALPELTELRPDRCIYCIDGADCEGHDSSGSSAGSHDQQDDPMEDADSAYDADSELSYTSCDIEGCERCREFYAANAELAPRA</sequence>
<evidence type="ECO:0000313" key="2">
    <source>
        <dbReference type="EMBL" id="KLT42598.1"/>
    </source>
</evidence>
<dbReference type="AlphaFoldDB" id="A0A0J0XNE5"/>
<accession>A0A0J0XNE5</accession>
<reference evidence="2 3" key="1">
    <citation type="submission" date="2015-03" db="EMBL/GenBank/DDBJ databases">
        <title>Genomics and transcriptomics of the oil-accumulating basidiomycete yeast T. oleaginosus allow insights into substrate utilization and the diverse evolutionary trajectories of mating systems in fungi.</title>
        <authorList>
            <consortium name="DOE Joint Genome Institute"/>
            <person name="Kourist R."/>
            <person name="Kracht O."/>
            <person name="Bracharz F."/>
            <person name="Lipzen A."/>
            <person name="Nolan M."/>
            <person name="Ohm R."/>
            <person name="Grigoriev I."/>
            <person name="Sun S."/>
            <person name="Heitman J."/>
            <person name="Bruck T."/>
            <person name="Nowrousian M."/>
        </authorList>
    </citation>
    <scope>NUCLEOTIDE SEQUENCE [LARGE SCALE GENOMIC DNA]</scope>
    <source>
        <strain evidence="2 3">IBC0246</strain>
    </source>
</reference>
<feature type="compositionally biased region" description="Acidic residues" evidence="1">
    <location>
        <begin position="127"/>
        <end position="139"/>
    </location>
</feature>
<evidence type="ECO:0000256" key="1">
    <source>
        <dbReference type="SAM" id="MobiDB-lite"/>
    </source>
</evidence>
<evidence type="ECO:0000313" key="3">
    <source>
        <dbReference type="Proteomes" id="UP000053611"/>
    </source>
</evidence>
<proteinExistence type="predicted"/>
<dbReference type="Proteomes" id="UP000053611">
    <property type="component" value="Unassembled WGS sequence"/>
</dbReference>
<name>A0A0J0XNE5_9TREE</name>
<gene>
    <name evidence="2" type="ORF">CC85DRAFT_302117</name>
</gene>
<dbReference type="RefSeq" id="XP_018279089.1">
    <property type="nucleotide sequence ID" value="XM_018425352.1"/>
</dbReference>
<organism evidence="2 3">
    <name type="scientific">Cutaneotrichosporon oleaginosum</name>
    <dbReference type="NCBI Taxonomy" id="879819"/>
    <lineage>
        <taxon>Eukaryota</taxon>
        <taxon>Fungi</taxon>
        <taxon>Dikarya</taxon>
        <taxon>Basidiomycota</taxon>
        <taxon>Agaricomycotina</taxon>
        <taxon>Tremellomycetes</taxon>
        <taxon>Trichosporonales</taxon>
        <taxon>Trichosporonaceae</taxon>
        <taxon>Cutaneotrichosporon</taxon>
    </lineage>
</organism>